<dbReference type="PANTHER" id="PTHR10746">
    <property type="entry name" value="50S RIBOSOMAL PROTEIN L4"/>
    <property type="match status" value="1"/>
</dbReference>
<feature type="compositionally biased region" description="Basic residues" evidence="5">
    <location>
        <begin position="164"/>
        <end position="174"/>
    </location>
</feature>
<dbReference type="PANTHER" id="PTHR10746:SF6">
    <property type="entry name" value="LARGE RIBOSOMAL SUBUNIT PROTEIN UL4M"/>
    <property type="match status" value="1"/>
</dbReference>
<sequence>MLRQICTGRLSVSSACCSVILSLRGLSPNNVVSRSASTISTLVDSFTLKKKSEDIVPVVTEDVEVETGLARGPLPLITHRELNYLPFGRASRQAWMENLDTIEEQKLGLVDLHPDVFGTFPRIEIIQSNMQWQMLYKKVNWTFAPSRAELPGSQRKPWPQKGTGRARHGHRKAPQWHGGGKPHGPRGPKSYYYMLPFDKRLHGLCSMLSVKHAQDDLKIVDTLDIPTDDPKYMEDLVDKRKWGVSVLFVDDTDIAPKNLALATDSIGHMNIMPVYGLNVYSMLKHETLVLSLAALNKIEEKLVFHLNRHNPRPPTARKIHKGSFIS</sequence>
<keyword evidence="7" id="KW-1185">Reference proteome</keyword>
<dbReference type="InterPro" id="IPR023574">
    <property type="entry name" value="Ribosomal_uL4_dom_sf"/>
</dbReference>
<comment type="caution">
    <text evidence="6">The sequence shown here is derived from an EMBL/GenBank/DDBJ whole genome shotgun (WGS) entry which is preliminary data.</text>
</comment>
<dbReference type="SUPFAM" id="SSF52166">
    <property type="entry name" value="Ribosomal protein L4"/>
    <property type="match status" value="1"/>
</dbReference>
<comment type="similarity">
    <text evidence="1">Belongs to the universal ribosomal protein uL4 family.</text>
</comment>
<dbReference type="Gene3D" id="3.40.1370.10">
    <property type="match status" value="1"/>
</dbReference>
<evidence type="ECO:0000256" key="3">
    <source>
        <dbReference type="ARBA" id="ARBA00023274"/>
    </source>
</evidence>
<evidence type="ECO:0000313" key="6">
    <source>
        <dbReference type="EMBL" id="CAL8069329.1"/>
    </source>
</evidence>
<dbReference type="Proteomes" id="UP001642540">
    <property type="component" value="Unassembled WGS sequence"/>
</dbReference>
<dbReference type="EMBL" id="CAXLJM020000004">
    <property type="protein sequence ID" value="CAL8069329.1"/>
    <property type="molecule type" value="Genomic_DNA"/>
</dbReference>
<protein>
    <recommendedName>
        <fullName evidence="4">Large ribosomal subunit protein uL4m</fullName>
    </recommendedName>
</protein>
<keyword evidence="2" id="KW-0689">Ribosomal protein</keyword>
<dbReference type="Pfam" id="PF00573">
    <property type="entry name" value="Ribosomal_L4"/>
    <property type="match status" value="1"/>
</dbReference>
<organism evidence="6 7">
    <name type="scientific">Orchesella dallaii</name>
    <dbReference type="NCBI Taxonomy" id="48710"/>
    <lineage>
        <taxon>Eukaryota</taxon>
        <taxon>Metazoa</taxon>
        <taxon>Ecdysozoa</taxon>
        <taxon>Arthropoda</taxon>
        <taxon>Hexapoda</taxon>
        <taxon>Collembola</taxon>
        <taxon>Entomobryomorpha</taxon>
        <taxon>Entomobryoidea</taxon>
        <taxon>Orchesellidae</taxon>
        <taxon>Orchesellinae</taxon>
        <taxon>Orchesella</taxon>
    </lineage>
</organism>
<keyword evidence="3" id="KW-0687">Ribonucleoprotein</keyword>
<dbReference type="NCBIfam" id="TIGR03953">
    <property type="entry name" value="rplD_bact"/>
    <property type="match status" value="1"/>
</dbReference>
<evidence type="ECO:0000256" key="5">
    <source>
        <dbReference type="SAM" id="MobiDB-lite"/>
    </source>
</evidence>
<evidence type="ECO:0000256" key="4">
    <source>
        <dbReference type="ARBA" id="ARBA00040565"/>
    </source>
</evidence>
<gene>
    <name evidence="6" type="ORF">ODALV1_LOCUS714</name>
</gene>
<dbReference type="InterPro" id="IPR002136">
    <property type="entry name" value="Ribosomal_uL4"/>
</dbReference>
<name>A0ABP1PL91_9HEXA</name>
<reference evidence="6 7" key="1">
    <citation type="submission" date="2024-08" db="EMBL/GenBank/DDBJ databases">
        <authorList>
            <person name="Cucini C."/>
            <person name="Frati F."/>
        </authorList>
    </citation>
    <scope>NUCLEOTIDE SEQUENCE [LARGE SCALE GENOMIC DNA]</scope>
</reference>
<accession>A0ABP1PL91</accession>
<proteinExistence type="inferred from homology"/>
<evidence type="ECO:0000256" key="2">
    <source>
        <dbReference type="ARBA" id="ARBA00022980"/>
    </source>
</evidence>
<evidence type="ECO:0000313" key="7">
    <source>
        <dbReference type="Proteomes" id="UP001642540"/>
    </source>
</evidence>
<dbReference type="InterPro" id="IPR013005">
    <property type="entry name" value="Ribosomal_uL4-like"/>
</dbReference>
<feature type="region of interest" description="Disordered" evidence="5">
    <location>
        <begin position="148"/>
        <end position="185"/>
    </location>
</feature>
<evidence type="ECO:0000256" key="1">
    <source>
        <dbReference type="ARBA" id="ARBA00010528"/>
    </source>
</evidence>